<reference evidence="2" key="1">
    <citation type="journal article" date="2020" name="mSystems">
        <title>Genome- and Community-Level Interaction Insights into Carbon Utilization and Element Cycling Functions of Hydrothermarchaeota in Hydrothermal Sediment.</title>
        <authorList>
            <person name="Zhou Z."/>
            <person name="Liu Y."/>
            <person name="Xu W."/>
            <person name="Pan J."/>
            <person name="Luo Z.H."/>
            <person name="Li M."/>
        </authorList>
    </citation>
    <scope>NUCLEOTIDE SEQUENCE [LARGE SCALE GENOMIC DNA]</scope>
    <source>
        <strain evidence="2">HyVt-369</strain>
    </source>
</reference>
<organism evidence="2">
    <name type="scientific">candidate division CPR3 bacterium</name>
    <dbReference type="NCBI Taxonomy" id="2268181"/>
    <lineage>
        <taxon>Bacteria</taxon>
        <taxon>Bacteria division CPR3</taxon>
    </lineage>
</organism>
<name>A0A7C1T230_UNCC3</name>
<dbReference type="AlphaFoldDB" id="A0A7C1T230"/>
<dbReference type="EMBL" id="DRHL01000077">
    <property type="protein sequence ID" value="HEB13620.1"/>
    <property type="molecule type" value="Genomic_DNA"/>
</dbReference>
<feature type="signal peptide" evidence="1">
    <location>
        <begin position="1"/>
        <end position="24"/>
    </location>
</feature>
<evidence type="ECO:0000313" key="2">
    <source>
        <dbReference type="EMBL" id="HEB13620.1"/>
    </source>
</evidence>
<evidence type="ECO:0000256" key="1">
    <source>
        <dbReference type="SAM" id="SignalP"/>
    </source>
</evidence>
<keyword evidence="1" id="KW-0732">Signal</keyword>
<accession>A0A7C1T230</accession>
<proteinExistence type="predicted"/>
<feature type="chain" id="PRO_5027723704" evidence="1">
    <location>
        <begin position="25"/>
        <end position="92"/>
    </location>
</feature>
<comment type="caution">
    <text evidence="2">The sequence shown here is derived from an EMBL/GenBank/DDBJ whole genome shotgun (WGS) entry which is preliminary data.</text>
</comment>
<dbReference type="Proteomes" id="UP000885695">
    <property type="component" value="Unassembled WGS sequence"/>
</dbReference>
<sequence length="92" mass="9572">MIKKLIMILAVLAIGGGGSCPALADTVLDHLGDAMTGRNDYIETSAYIAYTTKDTLSIKGIPIIPKGVRIKLGTPIGDGAFRSGTLQVGIEL</sequence>
<dbReference type="PROSITE" id="PS51257">
    <property type="entry name" value="PROKAR_LIPOPROTEIN"/>
    <property type="match status" value="1"/>
</dbReference>
<protein>
    <submittedName>
        <fullName evidence="2">Uncharacterized protein</fullName>
    </submittedName>
</protein>
<gene>
    <name evidence="2" type="ORF">ENI13_01420</name>
</gene>